<feature type="domain" description="Cadherin" evidence="14">
    <location>
        <begin position="330"/>
        <end position="434"/>
    </location>
</feature>
<comment type="subcellular location">
    <subcellularLocation>
        <location evidence="2">Cell membrane</location>
        <topology evidence="2">Single-pass type I membrane protein</topology>
    </subcellularLocation>
</comment>
<dbReference type="CDD" id="cd11304">
    <property type="entry name" value="Cadherin_repeat"/>
    <property type="match status" value="6"/>
</dbReference>
<dbReference type="PROSITE" id="PS50268">
    <property type="entry name" value="CADHERIN_2"/>
    <property type="match status" value="6"/>
</dbReference>
<dbReference type="FunFam" id="2.60.40.60:FF:000129">
    <property type="entry name" value="protocadherin alpha-C2 isoform X1"/>
    <property type="match status" value="1"/>
</dbReference>
<feature type="non-terminal residue" evidence="15">
    <location>
        <position position="766"/>
    </location>
</feature>
<keyword evidence="6" id="KW-0677">Repeat</keyword>
<feature type="transmembrane region" description="Helical" evidence="13">
    <location>
        <begin position="671"/>
        <end position="694"/>
    </location>
</feature>
<feature type="domain" description="Cadherin" evidence="14">
    <location>
        <begin position="435"/>
        <end position="544"/>
    </location>
</feature>
<evidence type="ECO:0000259" key="14">
    <source>
        <dbReference type="PROSITE" id="PS50268"/>
    </source>
</evidence>
<dbReference type="PANTHER" id="PTHR24028:SF133">
    <property type="entry name" value="PROTOCADHERIN ALPHA-4"/>
    <property type="match status" value="1"/>
</dbReference>
<dbReference type="EMBL" id="WNTK01000002">
    <property type="protein sequence ID" value="KAG9490950.1"/>
    <property type="molecule type" value="Genomic_DNA"/>
</dbReference>
<keyword evidence="10 13" id="KW-0472">Membrane</keyword>
<feature type="domain" description="Cadherin" evidence="14">
    <location>
        <begin position="559"/>
        <end position="661"/>
    </location>
</feature>
<feature type="domain" description="Cadherin" evidence="14">
    <location>
        <begin position="113"/>
        <end position="221"/>
    </location>
</feature>
<keyword evidence="3" id="KW-1003">Cell membrane</keyword>
<sequence length="766" mass="85280">MVLDLVFCQLHYMIPEESKHGTFVGRIAQDLGLEIWEINSRMLRIVSRDEKDYFQVNLQNGILFVNTIIDREEICQRISVCVIHLEIIVDKPVQIYHVDVEIEDINDNYPMFSAKQYNIVIAESRVVGTRFPLEGAVDDDIGINSVKSYELTPNAYFLLEVQKDKHQSESLNVVLKESLDREKEPLLNLTLTAFDGGKPKLSGTTQLIITVQDVNDNAPTFSQSVYETYVLENAPKGTVVVKLNATDADLGENGEVIYEFSNQVPPLIRSIFDLDKISGKIKVAGEVDFEQNSHYEIRINAFDSGQNPMAGHCKVLVNIIDVNDNPPEMTVTSLSLPVPEDSTVGTTVAIIRIQDKDSGSNSKVNCQITENVPFKLKPSLREYYSLIVAGSLDREAIDIYKIEITAKDEGIPALSTSETLLVEISDVNDNAPTFNQHSDTIFIIENNPPGSHVFTVSATDGDTKQNSFITYSLIDSVIDGMPVISYLSINPDNGKLFALVSFDQEQVSYFQCSIRATDAGFPSLSGNLTLSIFIIDINDNAPSPYTTLFNIDSEAAEIVQRSVKIGTVITKVKATDADSGYNAWLSYDFLDPAENVPFGIGHHSGAITVIDSLLESNQGEYKLVIVIKDHGEPAMSTTMTMTIVLTENLQEINVEENQKGFKYEDFTNANVFLIMAICLISGIFIVTLIVYTLIRWQQCTQEIDELRQNNMGSIARSWTYSMQRQYKYSMNGITPQNNLILFTPNLPQDIEGNSHQPGLMTGPSAK</sequence>
<protein>
    <recommendedName>
        <fullName evidence="14">Cadherin domain-containing protein</fullName>
    </recommendedName>
</protein>
<evidence type="ECO:0000256" key="9">
    <source>
        <dbReference type="ARBA" id="ARBA00022989"/>
    </source>
</evidence>
<evidence type="ECO:0000256" key="13">
    <source>
        <dbReference type="SAM" id="Phobius"/>
    </source>
</evidence>
<feature type="domain" description="Cadherin" evidence="14">
    <location>
        <begin position="222"/>
        <end position="329"/>
    </location>
</feature>
<evidence type="ECO:0000256" key="3">
    <source>
        <dbReference type="ARBA" id="ARBA00022475"/>
    </source>
</evidence>
<dbReference type="Pfam" id="PF08266">
    <property type="entry name" value="Cadherin_2"/>
    <property type="match status" value="1"/>
</dbReference>
<dbReference type="SUPFAM" id="SSF49313">
    <property type="entry name" value="Cadherin-like"/>
    <property type="match status" value="6"/>
</dbReference>
<evidence type="ECO:0000256" key="8">
    <source>
        <dbReference type="ARBA" id="ARBA00022889"/>
    </source>
</evidence>
<proteinExistence type="predicted"/>
<evidence type="ECO:0000313" key="16">
    <source>
        <dbReference type="Proteomes" id="UP000770717"/>
    </source>
</evidence>
<dbReference type="InterPro" id="IPR050174">
    <property type="entry name" value="Protocadherin/Cadherin-CA"/>
</dbReference>
<dbReference type="InterPro" id="IPR002126">
    <property type="entry name" value="Cadherin-like_dom"/>
</dbReference>
<feature type="domain" description="Cadherin" evidence="14">
    <location>
        <begin position="14"/>
        <end position="112"/>
    </location>
</feature>
<name>A0A8J6FQL6_ELECQ</name>
<gene>
    <name evidence="15" type="ORF">GDO78_006332</name>
</gene>
<dbReference type="PANTHER" id="PTHR24028">
    <property type="entry name" value="CADHERIN-87A"/>
    <property type="match status" value="1"/>
</dbReference>
<evidence type="ECO:0000256" key="4">
    <source>
        <dbReference type="ARBA" id="ARBA00022692"/>
    </source>
</evidence>
<evidence type="ECO:0000313" key="15">
    <source>
        <dbReference type="EMBL" id="KAG9490950.1"/>
    </source>
</evidence>
<dbReference type="PRINTS" id="PR00205">
    <property type="entry name" value="CADHERIN"/>
</dbReference>
<keyword evidence="11" id="KW-0325">Glycoprotein</keyword>
<dbReference type="SMART" id="SM00112">
    <property type="entry name" value="CA"/>
    <property type="match status" value="6"/>
</dbReference>
<dbReference type="AlphaFoldDB" id="A0A8J6FQL6"/>
<dbReference type="OrthoDB" id="6252479at2759"/>
<dbReference type="FunFam" id="2.60.40.60:FF:000004">
    <property type="entry name" value="Protocadherin 1 gamma 2"/>
    <property type="match status" value="1"/>
</dbReference>
<keyword evidence="5" id="KW-0732">Signal</keyword>
<dbReference type="Pfam" id="PF00028">
    <property type="entry name" value="Cadherin"/>
    <property type="match status" value="5"/>
</dbReference>
<dbReference type="GO" id="GO:0005509">
    <property type="term" value="F:calcium ion binding"/>
    <property type="evidence" value="ECO:0007669"/>
    <property type="project" value="UniProtKB-UniRule"/>
</dbReference>
<dbReference type="PROSITE" id="PS00232">
    <property type="entry name" value="CADHERIN_1"/>
    <property type="match status" value="3"/>
</dbReference>
<evidence type="ECO:0000256" key="1">
    <source>
        <dbReference type="ARBA" id="ARBA00003436"/>
    </source>
</evidence>
<accession>A0A8J6FQL6</accession>
<dbReference type="InterPro" id="IPR013164">
    <property type="entry name" value="Cadherin_N"/>
</dbReference>
<keyword evidence="9 13" id="KW-1133">Transmembrane helix</keyword>
<dbReference type="Gene3D" id="2.60.40.60">
    <property type="entry name" value="Cadherins"/>
    <property type="match status" value="6"/>
</dbReference>
<evidence type="ECO:0000256" key="11">
    <source>
        <dbReference type="ARBA" id="ARBA00023180"/>
    </source>
</evidence>
<evidence type="ECO:0000256" key="10">
    <source>
        <dbReference type="ARBA" id="ARBA00023136"/>
    </source>
</evidence>
<organism evidence="15 16">
    <name type="scientific">Eleutherodactylus coqui</name>
    <name type="common">Puerto Rican coqui</name>
    <dbReference type="NCBI Taxonomy" id="57060"/>
    <lineage>
        <taxon>Eukaryota</taxon>
        <taxon>Metazoa</taxon>
        <taxon>Chordata</taxon>
        <taxon>Craniata</taxon>
        <taxon>Vertebrata</taxon>
        <taxon>Euteleostomi</taxon>
        <taxon>Amphibia</taxon>
        <taxon>Batrachia</taxon>
        <taxon>Anura</taxon>
        <taxon>Neobatrachia</taxon>
        <taxon>Hyloidea</taxon>
        <taxon>Eleutherodactylidae</taxon>
        <taxon>Eleutherodactylinae</taxon>
        <taxon>Eleutherodactylus</taxon>
        <taxon>Eleutherodactylus</taxon>
    </lineage>
</organism>
<evidence type="ECO:0000256" key="12">
    <source>
        <dbReference type="PROSITE-ProRule" id="PRU00043"/>
    </source>
</evidence>
<dbReference type="FunFam" id="2.60.40.60:FF:000006">
    <property type="entry name" value="Protocadherin alpha 2"/>
    <property type="match status" value="1"/>
</dbReference>
<evidence type="ECO:0000256" key="7">
    <source>
        <dbReference type="ARBA" id="ARBA00022837"/>
    </source>
</evidence>
<dbReference type="FunFam" id="2.60.40.60:FF:000001">
    <property type="entry name" value="Protocadherin alpha 2"/>
    <property type="match status" value="1"/>
</dbReference>
<keyword evidence="4 13" id="KW-0812">Transmembrane</keyword>
<keyword evidence="8" id="KW-0130">Cell adhesion</keyword>
<keyword evidence="7 12" id="KW-0106">Calcium</keyword>
<dbReference type="InterPro" id="IPR020894">
    <property type="entry name" value="Cadherin_CS"/>
</dbReference>
<keyword evidence="16" id="KW-1185">Reference proteome</keyword>
<comment type="caution">
    <text evidence="15">The sequence shown here is derived from an EMBL/GenBank/DDBJ whole genome shotgun (WGS) entry which is preliminary data.</text>
</comment>
<dbReference type="FunFam" id="2.60.40.60:FF:000007">
    <property type="entry name" value="Protocadherin alpha 2"/>
    <property type="match status" value="1"/>
</dbReference>
<comment type="function">
    <text evidence="1">Potential calcium-dependent cell-adhesion protein. May be involved in the establishment and maintenance of specific neuronal connections in the brain.</text>
</comment>
<reference evidence="15" key="1">
    <citation type="thesis" date="2020" institute="ProQuest LLC" country="789 East Eisenhower Parkway, Ann Arbor, MI, USA">
        <title>Comparative Genomics and Chromosome Evolution.</title>
        <authorList>
            <person name="Mudd A.B."/>
        </authorList>
    </citation>
    <scope>NUCLEOTIDE SEQUENCE</scope>
    <source>
        <strain evidence="15">HN-11 Male</strain>
        <tissue evidence="15">Kidney and liver</tissue>
    </source>
</reference>
<evidence type="ECO:0000256" key="2">
    <source>
        <dbReference type="ARBA" id="ARBA00004251"/>
    </source>
</evidence>
<dbReference type="GO" id="GO:0005886">
    <property type="term" value="C:plasma membrane"/>
    <property type="evidence" value="ECO:0007669"/>
    <property type="project" value="UniProtKB-SubCell"/>
</dbReference>
<evidence type="ECO:0000256" key="6">
    <source>
        <dbReference type="ARBA" id="ARBA00022737"/>
    </source>
</evidence>
<evidence type="ECO:0000256" key="5">
    <source>
        <dbReference type="ARBA" id="ARBA00022729"/>
    </source>
</evidence>
<dbReference type="InterPro" id="IPR015919">
    <property type="entry name" value="Cadherin-like_sf"/>
</dbReference>
<dbReference type="Proteomes" id="UP000770717">
    <property type="component" value="Unassembled WGS sequence"/>
</dbReference>
<dbReference type="GO" id="GO:0007156">
    <property type="term" value="P:homophilic cell adhesion via plasma membrane adhesion molecules"/>
    <property type="evidence" value="ECO:0007669"/>
    <property type="project" value="InterPro"/>
</dbReference>
<dbReference type="FunFam" id="2.60.40.60:FF:000002">
    <property type="entry name" value="Protocadherin alpha 2"/>
    <property type="match status" value="1"/>
</dbReference>